<accession>A0ABQ6KTH0</accession>
<evidence type="ECO:0000256" key="5">
    <source>
        <dbReference type="ARBA" id="ARBA00023242"/>
    </source>
</evidence>
<name>A0ABQ6KTH0_ASPOZ</name>
<evidence type="ECO:0000256" key="3">
    <source>
        <dbReference type="ARBA" id="ARBA00023015"/>
    </source>
</evidence>
<evidence type="ECO:0000313" key="6">
    <source>
        <dbReference type="EMBL" id="GMG48723.1"/>
    </source>
</evidence>
<evidence type="ECO:0000313" key="7">
    <source>
        <dbReference type="Proteomes" id="UP001165189"/>
    </source>
</evidence>
<keyword evidence="5" id="KW-0539">Nucleus</keyword>
<comment type="subcellular location">
    <subcellularLocation>
        <location evidence="1">Nucleus</location>
    </subcellularLocation>
</comment>
<sequence>MMQLIRPFTHQDSSNAVSQELWIRIWWALFAADNWCSSSLGFPRQMKDWPRPDRSPMDENIFAGMAPEEALQDLNEPCQNPGLWAHMATLHEIFGPIQELNWLAATNKELQPSQMELDTENLAQRLDDWQKALPEEVQLTDPYLVGHSKRGTGGIFMGLHLAFHHYATLLFYQYLDPKSALTMRGRQFAARCKHHALSYSIWLARGRRQSGCEAVYPTVGHMAIVSSSVLLHTLLFGEEEEIAQSHDCLKANFEALLELKEYWPNVNTMVNDPFTPL</sequence>
<evidence type="ECO:0000256" key="2">
    <source>
        <dbReference type="ARBA" id="ARBA00022723"/>
    </source>
</evidence>
<protein>
    <submittedName>
        <fullName evidence="6">Unnamed protein product</fullName>
    </submittedName>
</protein>
<keyword evidence="7" id="KW-1185">Reference proteome</keyword>
<dbReference type="PANTHER" id="PTHR47338">
    <property type="entry name" value="ZN(II)2CYS6 TRANSCRIPTION FACTOR (EUROFUNG)-RELATED"/>
    <property type="match status" value="1"/>
</dbReference>
<keyword evidence="4" id="KW-0804">Transcription</keyword>
<gene>
    <name evidence="6" type="ORF">Aory05_000739100</name>
</gene>
<reference evidence="6" key="1">
    <citation type="submission" date="2023-04" db="EMBL/GenBank/DDBJ databases">
        <title>Aspergillus oryzae var. brunneus NBRC 4377.</title>
        <authorList>
            <person name="Ichikawa N."/>
            <person name="Sato H."/>
            <person name="Tonouchi N."/>
        </authorList>
    </citation>
    <scope>NUCLEOTIDE SEQUENCE</scope>
    <source>
        <strain evidence="6">NBRC 4377</strain>
    </source>
</reference>
<proteinExistence type="predicted"/>
<dbReference type="InterPro" id="IPR050815">
    <property type="entry name" value="TF_fung"/>
</dbReference>
<comment type="caution">
    <text evidence="6">The sequence shown here is derived from an EMBL/GenBank/DDBJ whole genome shotgun (WGS) entry which is preliminary data.</text>
</comment>
<dbReference type="CDD" id="cd12148">
    <property type="entry name" value="fungal_TF_MHR"/>
    <property type="match status" value="1"/>
</dbReference>
<evidence type="ECO:0000256" key="4">
    <source>
        <dbReference type="ARBA" id="ARBA00023163"/>
    </source>
</evidence>
<organism evidence="6 7">
    <name type="scientific">Aspergillus oryzae var. brunneus</name>
    <dbReference type="NCBI Taxonomy" id="332754"/>
    <lineage>
        <taxon>Eukaryota</taxon>
        <taxon>Fungi</taxon>
        <taxon>Dikarya</taxon>
        <taxon>Ascomycota</taxon>
        <taxon>Pezizomycotina</taxon>
        <taxon>Eurotiomycetes</taxon>
        <taxon>Eurotiomycetidae</taxon>
        <taxon>Eurotiales</taxon>
        <taxon>Aspergillaceae</taxon>
        <taxon>Aspergillus</taxon>
        <taxon>Aspergillus subgen. Circumdati</taxon>
    </lineage>
</organism>
<dbReference type="PANTHER" id="PTHR47338:SF16">
    <property type="entry name" value="TRANSCRIPTION FACTOR, PUTATIVE (AFU_ORTHOLOGUE AFUA_2G09360)-RELATED"/>
    <property type="match status" value="1"/>
</dbReference>
<dbReference type="Proteomes" id="UP001165189">
    <property type="component" value="Unassembled WGS sequence"/>
</dbReference>
<keyword evidence="3" id="KW-0805">Transcription regulation</keyword>
<keyword evidence="2" id="KW-0479">Metal-binding</keyword>
<evidence type="ECO:0000256" key="1">
    <source>
        <dbReference type="ARBA" id="ARBA00004123"/>
    </source>
</evidence>
<dbReference type="EMBL" id="BSYB01000029">
    <property type="protein sequence ID" value="GMG48723.1"/>
    <property type="molecule type" value="Genomic_DNA"/>
</dbReference>